<evidence type="ECO:0000259" key="1">
    <source>
        <dbReference type="Pfam" id="PF01863"/>
    </source>
</evidence>
<dbReference type="CDD" id="cd07344">
    <property type="entry name" value="M48_yhfN_like"/>
    <property type="match status" value="1"/>
</dbReference>
<dbReference type="EMBL" id="PFRH01000151">
    <property type="protein sequence ID" value="PJC52033.1"/>
    <property type="molecule type" value="Genomic_DNA"/>
</dbReference>
<dbReference type="AlphaFoldDB" id="A0A2M8F8H8"/>
<feature type="domain" description="YgjP-like metallopeptidase" evidence="1">
    <location>
        <begin position="2"/>
        <end position="103"/>
    </location>
</feature>
<gene>
    <name evidence="2" type="ORF">CO030_04995</name>
</gene>
<name>A0A2M8F8H8_9BACT</name>
<reference evidence="3" key="1">
    <citation type="submission" date="2017-09" db="EMBL/GenBank/DDBJ databases">
        <title>Depth-based differentiation of microbial function through sediment-hosted aquifers and enrichment of novel symbionts in the deep terrestrial subsurface.</title>
        <authorList>
            <person name="Probst A.J."/>
            <person name="Ladd B."/>
            <person name="Jarett J.K."/>
            <person name="Geller-Mcgrath D.E."/>
            <person name="Sieber C.M.K."/>
            <person name="Emerson J.B."/>
            <person name="Anantharaman K."/>
            <person name="Thomas B.C."/>
            <person name="Malmstrom R."/>
            <person name="Stieglmeier M."/>
            <person name="Klingl A."/>
            <person name="Woyke T."/>
            <person name="Ryan C.M."/>
            <person name="Banfield J.F."/>
        </authorList>
    </citation>
    <scope>NUCLEOTIDE SEQUENCE [LARGE SCALE GENOMIC DNA]</scope>
</reference>
<evidence type="ECO:0000313" key="2">
    <source>
        <dbReference type="EMBL" id="PJC52033.1"/>
    </source>
</evidence>
<evidence type="ECO:0000313" key="3">
    <source>
        <dbReference type="Proteomes" id="UP000231456"/>
    </source>
</evidence>
<dbReference type="InterPro" id="IPR053136">
    <property type="entry name" value="UTP_pyrophosphatase-like"/>
</dbReference>
<dbReference type="Proteomes" id="UP000231456">
    <property type="component" value="Unassembled WGS sequence"/>
</dbReference>
<dbReference type="PANTHER" id="PTHR30399:SF1">
    <property type="entry name" value="UTP PYROPHOSPHATASE"/>
    <property type="match status" value="1"/>
</dbReference>
<protein>
    <recommendedName>
        <fullName evidence="1">YgjP-like metallopeptidase domain-containing protein</fullName>
    </recommendedName>
</protein>
<organism evidence="2 3">
    <name type="scientific">Candidatus Magasanikbacteria bacterium CG_4_9_14_0_2_um_filter_42_11</name>
    <dbReference type="NCBI Taxonomy" id="1974643"/>
    <lineage>
        <taxon>Bacteria</taxon>
        <taxon>Candidatus Magasanikiibacteriota</taxon>
    </lineage>
</organism>
<dbReference type="InterPro" id="IPR002725">
    <property type="entry name" value="YgjP-like_metallopeptidase"/>
</dbReference>
<sequence>MIDIWYKERAKSIFKERFDVLFENFGYTKKILLRVAPMTRKWGSFKGITVTLNPLLIQAKKEAIDYVITHELCHVKYKNHNKKFWEFLDKMYPGWEKVKEKLEVKFG</sequence>
<accession>A0A2M8F8H8</accession>
<comment type="caution">
    <text evidence="2">The sequence shown here is derived from an EMBL/GenBank/DDBJ whole genome shotgun (WGS) entry which is preliminary data.</text>
</comment>
<dbReference type="PANTHER" id="PTHR30399">
    <property type="entry name" value="UNCHARACTERIZED PROTEIN YGJP"/>
    <property type="match status" value="1"/>
</dbReference>
<dbReference type="Pfam" id="PF01863">
    <property type="entry name" value="YgjP-like"/>
    <property type="match status" value="1"/>
</dbReference>
<proteinExistence type="predicted"/>
<dbReference type="Gene3D" id="3.30.2010.10">
    <property type="entry name" value="Metalloproteases ('zincins'), catalytic domain"/>
    <property type="match status" value="1"/>
</dbReference>